<dbReference type="EMBL" id="WEGK01000003">
    <property type="protein sequence ID" value="MQY18771.1"/>
    <property type="molecule type" value="Genomic_DNA"/>
</dbReference>
<dbReference type="CDD" id="cd01097">
    <property type="entry name" value="Tetrahydromethanopterin_reductase"/>
    <property type="match status" value="1"/>
</dbReference>
<evidence type="ECO:0000313" key="2">
    <source>
        <dbReference type="EMBL" id="MQY18771.1"/>
    </source>
</evidence>
<dbReference type="GO" id="GO:0016705">
    <property type="term" value="F:oxidoreductase activity, acting on paired donors, with incorporation or reduction of molecular oxygen"/>
    <property type="evidence" value="ECO:0007669"/>
    <property type="project" value="InterPro"/>
</dbReference>
<dbReference type="AlphaFoldDB" id="A0A7K0CZ85"/>
<dbReference type="InterPro" id="IPR019919">
    <property type="entry name" value="Lucif-like_OxRdtase_MSMEG_2256"/>
</dbReference>
<dbReference type="Pfam" id="PF00296">
    <property type="entry name" value="Bac_luciferase"/>
    <property type="match status" value="1"/>
</dbReference>
<feature type="domain" description="Luciferase-like" evidence="1">
    <location>
        <begin position="13"/>
        <end position="300"/>
    </location>
</feature>
<protein>
    <recommendedName>
        <fullName evidence="1">Luciferase-like domain-containing protein</fullName>
    </recommendedName>
</protein>
<name>A0A7K0CZ85_9NOCA</name>
<dbReference type="RefSeq" id="WP_153409417.1">
    <property type="nucleotide sequence ID" value="NZ_WEGK01000003.1"/>
</dbReference>
<dbReference type="NCBIfam" id="TIGR03617">
    <property type="entry name" value="F420_MSMEG_2256"/>
    <property type="match status" value="1"/>
</dbReference>
<keyword evidence="3" id="KW-1185">Reference proteome</keyword>
<dbReference type="PANTHER" id="PTHR43244">
    <property type="match status" value="1"/>
</dbReference>
<dbReference type="InterPro" id="IPR050564">
    <property type="entry name" value="F420-G6PD/mer"/>
</dbReference>
<dbReference type="Gene3D" id="3.20.20.30">
    <property type="entry name" value="Luciferase-like domain"/>
    <property type="match status" value="1"/>
</dbReference>
<dbReference type="Proteomes" id="UP000438448">
    <property type="component" value="Unassembled WGS sequence"/>
</dbReference>
<sequence length="347" mass="38445">MKVDATIAGLDVASTRARDLEADGFDGLWAGELNQDPFLALAVAAEATERINLGTSIAVAFARSPMTLAYTADDLQRHSRGRLTLGLGSQVRAHIERRFAMPWARPAPQLREYVLALRAIWSRWHQGTPLAFEGEFYRHTLMPPDFVPPQHDYGPPPILLAGVGEAMTRVAGEVADGFLCHGFTTTRWLRERTLPALREGRARAGVTMDGFDLVATPFVVTGTQAQIDTAIPTLRQRIAFYASTPAYRGIFELHDWSDTREQLTALSKANRWPEMPALITDDMLEAFAIIAPPDTLPTHIANRFGGILTRLSLTLPPTLDRDEAADLARRIRDHCQTREAISTNPRT</sequence>
<dbReference type="OrthoDB" id="3284378at2"/>
<dbReference type="InterPro" id="IPR036661">
    <property type="entry name" value="Luciferase-like_sf"/>
</dbReference>
<reference evidence="2 3" key="1">
    <citation type="submission" date="2019-10" db="EMBL/GenBank/DDBJ databases">
        <title>Nocardia macrotermitis sp. nov. and Nocardia aurantia sp. nov., isolated from the gut of fungus growing-termite Macrotermes natalensis.</title>
        <authorList>
            <person name="Benndorf R."/>
            <person name="Schwitalla J."/>
            <person name="Martin K."/>
            <person name="De Beer W."/>
            <person name="Kaster A.-K."/>
            <person name="Vollmers J."/>
            <person name="Poulsen M."/>
            <person name="Beemelmanns C."/>
        </authorList>
    </citation>
    <scope>NUCLEOTIDE SEQUENCE [LARGE SCALE GENOMIC DNA]</scope>
    <source>
        <strain evidence="2 3">RB20</strain>
    </source>
</reference>
<comment type="caution">
    <text evidence="2">The sequence shown here is derived from an EMBL/GenBank/DDBJ whole genome shotgun (WGS) entry which is preliminary data.</text>
</comment>
<dbReference type="PANTHER" id="PTHR43244:SF2">
    <property type="entry name" value="CONSERVED HYPOTHETICAL ALANINE AND PROLINE-RICH PROTEIN"/>
    <property type="match status" value="1"/>
</dbReference>
<organism evidence="2 3">
    <name type="scientific">Nocardia macrotermitis</name>
    <dbReference type="NCBI Taxonomy" id="2585198"/>
    <lineage>
        <taxon>Bacteria</taxon>
        <taxon>Bacillati</taxon>
        <taxon>Actinomycetota</taxon>
        <taxon>Actinomycetes</taxon>
        <taxon>Mycobacteriales</taxon>
        <taxon>Nocardiaceae</taxon>
        <taxon>Nocardia</taxon>
    </lineage>
</organism>
<evidence type="ECO:0000313" key="3">
    <source>
        <dbReference type="Proteomes" id="UP000438448"/>
    </source>
</evidence>
<dbReference type="InterPro" id="IPR011251">
    <property type="entry name" value="Luciferase-like_dom"/>
</dbReference>
<evidence type="ECO:0000259" key="1">
    <source>
        <dbReference type="Pfam" id="PF00296"/>
    </source>
</evidence>
<dbReference type="SUPFAM" id="SSF51679">
    <property type="entry name" value="Bacterial luciferase-like"/>
    <property type="match status" value="1"/>
</dbReference>
<accession>A0A7K0CZ85</accession>
<proteinExistence type="predicted"/>
<gene>
    <name evidence="2" type="ORF">NRB20_18500</name>
</gene>